<comment type="caution">
    <text evidence="1">The sequence shown here is derived from an EMBL/GenBank/DDBJ whole genome shotgun (WGS) entry which is preliminary data.</text>
</comment>
<proteinExistence type="predicted"/>
<name>A0A9D4IKM5_DREPO</name>
<reference evidence="1" key="1">
    <citation type="journal article" date="2019" name="bioRxiv">
        <title>The Genome of the Zebra Mussel, Dreissena polymorpha: A Resource for Invasive Species Research.</title>
        <authorList>
            <person name="McCartney M.A."/>
            <person name="Auch B."/>
            <person name="Kono T."/>
            <person name="Mallez S."/>
            <person name="Zhang Y."/>
            <person name="Obille A."/>
            <person name="Becker A."/>
            <person name="Abrahante J.E."/>
            <person name="Garbe J."/>
            <person name="Badalamenti J.P."/>
            <person name="Herman A."/>
            <person name="Mangelson H."/>
            <person name="Liachko I."/>
            <person name="Sullivan S."/>
            <person name="Sone E.D."/>
            <person name="Koren S."/>
            <person name="Silverstein K.A.T."/>
            <person name="Beckman K.B."/>
            <person name="Gohl D.M."/>
        </authorList>
    </citation>
    <scope>NUCLEOTIDE SEQUENCE</scope>
    <source>
        <strain evidence="1">Duluth1</strain>
        <tissue evidence="1">Whole animal</tissue>
    </source>
</reference>
<accession>A0A9D4IKM5</accession>
<dbReference type="AlphaFoldDB" id="A0A9D4IKM5"/>
<organism evidence="1 2">
    <name type="scientific">Dreissena polymorpha</name>
    <name type="common">Zebra mussel</name>
    <name type="synonym">Mytilus polymorpha</name>
    <dbReference type="NCBI Taxonomy" id="45954"/>
    <lineage>
        <taxon>Eukaryota</taxon>
        <taxon>Metazoa</taxon>
        <taxon>Spiralia</taxon>
        <taxon>Lophotrochozoa</taxon>
        <taxon>Mollusca</taxon>
        <taxon>Bivalvia</taxon>
        <taxon>Autobranchia</taxon>
        <taxon>Heteroconchia</taxon>
        <taxon>Euheterodonta</taxon>
        <taxon>Imparidentia</taxon>
        <taxon>Neoheterodontei</taxon>
        <taxon>Myida</taxon>
        <taxon>Dreissenoidea</taxon>
        <taxon>Dreissenidae</taxon>
        <taxon>Dreissena</taxon>
    </lineage>
</organism>
<protein>
    <submittedName>
        <fullName evidence="1">Uncharacterized protein</fullName>
    </submittedName>
</protein>
<evidence type="ECO:0000313" key="2">
    <source>
        <dbReference type="Proteomes" id="UP000828390"/>
    </source>
</evidence>
<sequence>MQPGTVRSTIGSTVMFLRWAQDEGLLAAGIADEAVRKLPGCAGATKKAAIRRTVERRVQETAGIPPNIDL</sequence>
<dbReference type="EMBL" id="JAIWYP010000009">
    <property type="protein sequence ID" value="KAH3776122.1"/>
    <property type="molecule type" value="Genomic_DNA"/>
</dbReference>
<reference evidence="1" key="2">
    <citation type="submission" date="2020-11" db="EMBL/GenBank/DDBJ databases">
        <authorList>
            <person name="McCartney M.A."/>
            <person name="Auch B."/>
            <person name="Kono T."/>
            <person name="Mallez S."/>
            <person name="Becker A."/>
            <person name="Gohl D.M."/>
            <person name="Silverstein K.A.T."/>
            <person name="Koren S."/>
            <person name="Bechman K.B."/>
            <person name="Herman A."/>
            <person name="Abrahante J.E."/>
            <person name="Garbe J."/>
        </authorList>
    </citation>
    <scope>NUCLEOTIDE SEQUENCE</scope>
    <source>
        <strain evidence="1">Duluth1</strain>
        <tissue evidence="1">Whole animal</tissue>
    </source>
</reference>
<keyword evidence="2" id="KW-1185">Reference proteome</keyword>
<gene>
    <name evidence="1" type="ORF">DPMN_177536</name>
</gene>
<dbReference type="Proteomes" id="UP000828390">
    <property type="component" value="Unassembled WGS sequence"/>
</dbReference>
<evidence type="ECO:0000313" key="1">
    <source>
        <dbReference type="EMBL" id="KAH3776122.1"/>
    </source>
</evidence>